<dbReference type="Proteomes" id="UP000245489">
    <property type="component" value="Unassembled WGS sequence"/>
</dbReference>
<feature type="transmembrane region" description="Helical" evidence="5">
    <location>
        <begin position="360"/>
        <end position="378"/>
    </location>
</feature>
<feature type="transmembrane region" description="Helical" evidence="5">
    <location>
        <begin position="275"/>
        <end position="293"/>
    </location>
</feature>
<dbReference type="Gene3D" id="1.20.1250.20">
    <property type="entry name" value="MFS general substrate transporter like domains"/>
    <property type="match status" value="2"/>
</dbReference>
<feature type="transmembrane region" description="Helical" evidence="5">
    <location>
        <begin position="299"/>
        <end position="318"/>
    </location>
</feature>
<dbReference type="AlphaFoldDB" id="A0A316ECI1"/>
<feature type="transmembrane region" description="Helical" evidence="5">
    <location>
        <begin position="79"/>
        <end position="96"/>
    </location>
</feature>
<feature type="transmembrane region" description="Helical" evidence="5">
    <location>
        <begin position="166"/>
        <end position="188"/>
    </location>
</feature>
<keyword evidence="8" id="KW-1185">Reference proteome</keyword>
<sequence length="382" mass="40678">MENLTTNPNYGRNARIAANTLFFLCGISFASWASRIPDVKEFLQLSDAALGSVLFAMPIGSLTALPVSGIIIEKFGSRNITVFSLVFYVIALPILGLAQVPYVLAIGLFIFGFGSDMLNISMNVQAVNVEKILKRSIMSSFHAVFSTGFMIGAALGGLIAKQGISPFAHLTTISIIDILMGIVVYRFLVAQDQKSSESQPLFALPDKGLMLLGIIAFCGMLSEGAMADWSVLYYKQVLNNPHGYATAGFTAFSILMVVGRVFGDKIVHTIGLRKTLLINCLIVFLGMSIALIFQHPVAVVIGFGITGLGLSTIVPLIYSEAGHSKTMSAGVALAAITTVGMAGFLIGPVLIGYLSEFSSLRIALSSIMLLGLLGAFLTSKIR</sequence>
<evidence type="ECO:0000313" key="7">
    <source>
        <dbReference type="EMBL" id="PWK26483.1"/>
    </source>
</evidence>
<gene>
    <name evidence="7" type="ORF">LV89_02328</name>
</gene>
<keyword evidence="4 5" id="KW-0472">Membrane</keyword>
<dbReference type="InterPro" id="IPR011701">
    <property type="entry name" value="MFS"/>
</dbReference>
<reference evidence="7 8" key="1">
    <citation type="submission" date="2018-05" db="EMBL/GenBank/DDBJ databases">
        <title>Genomic Encyclopedia of Archaeal and Bacterial Type Strains, Phase II (KMG-II): from individual species to whole genera.</title>
        <authorList>
            <person name="Goeker M."/>
        </authorList>
    </citation>
    <scope>NUCLEOTIDE SEQUENCE [LARGE SCALE GENOMIC DNA]</scope>
    <source>
        <strain evidence="7 8">DSM 22214</strain>
    </source>
</reference>
<protein>
    <submittedName>
        <fullName evidence="7">Fucose permease</fullName>
    </submittedName>
</protein>
<dbReference type="GO" id="GO:0022857">
    <property type="term" value="F:transmembrane transporter activity"/>
    <property type="evidence" value="ECO:0007669"/>
    <property type="project" value="InterPro"/>
</dbReference>
<evidence type="ECO:0000256" key="2">
    <source>
        <dbReference type="ARBA" id="ARBA00022692"/>
    </source>
</evidence>
<feature type="domain" description="Major facilitator superfamily (MFS) profile" evidence="6">
    <location>
        <begin position="14"/>
        <end position="382"/>
    </location>
</feature>
<feature type="transmembrane region" description="Helical" evidence="5">
    <location>
        <begin position="53"/>
        <end position="72"/>
    </location>
</feature>
<dbReference type="PROSITE" id="PS50850">
    <property type="entry name" value="MFS"/>
    <property type="match status" value="1"/>
</dbReference>
<name>A0A316ECI1_9BACT</name>
<feature type="transmembrane region" description="Helical" evidence="5">
    <location>
        <begin position="209"/>
        <end position="232"/>
    </location>
</feature>
<dbReference type="InterPro" id="IPR051788">
    <property type="entry name" value="MFS_Transporter"/>
</dbReference>
<comment type="subcellular location">
    <subcellularLocation>
        <location evidence="1">Membrane</location>
        <topology evidence="1">Multi-pass membrane protein</topology>
    </subcellularLocation>
</comment>
<dbReference type="InterPro" id="IPR020846">
    <property type="entry name" value="MFS_dom"/>
</dbReference>
<organism evidence="7 8">
    <name type="scientific">Arcicella aurantiaca</name>
    <dbReference type="NCBI Taxonomy" id="591202"/>
    <lineage>
        <taxon>Bacteria</taxon>
        <taxon>Pseudomonadati</taxon>
        <taxon>Bacteroidota</taxon>
        <taxon>Cytophagia</taxon>
        <taxon>Cytophagales</taxon>
        <taxon>Flectobacillaceae</taxon>
        <taxon>Arcicella</taxon>
    </lineage>
</organism>
<evidence type="ECO:0000256" key="4">
    <source>
        <dbReference type="ARBA" id="ARBA00023136"/>
    </source>
</evidence>
<dbReference type="RefSeq" id="WP_158279571.1">
    <property type="nucleotide sequence ID" value="NZ_QGGO01000011.1"/>
</dbReference>
<dbReference type="PANTHER" id="PTHR23514:SF13">
    <property type="entry name" value="INNER MEMBRANE PROTEIN YBJJ"/>
    <property type="match status" value="1"/>
</dbReference>
<evidence type="ECO:0000256" key="1">
    <source>
        <dbReference type="ARBA" id="ARBA00004141"/>
    </source>
</evidence>
<dbReference type="GO" id="GO:0016020">
    <property type="term" value="C:membrane"/>
    <property type="evidence" value="ECO:0007669"/>
    <property type="project" value="UniProtKB-SubCell"/>
</dbReference>
<feature type="transmembrane region" description="Helical" evidence="5">
    <location>
        <begin position="16"/>
        <end position="33"/>
    </location>
</feature>
<dbReference type="EMBL" id="QGGO01000011">
    <property type="protein sequence ID" value="PWK26483.1"/>
    <property type="molecule type" value="Genomic_DNA"/>
</dbReference>
<feature type="transmembrane region" description="Helical" evidence="5">
    <location>
        <begin position="330"/>
        <end position="354"/>
    </location>
</feature>
<comment type="caution">
    <text evidence="7">The sequence shown here is derived from an EMBL/GenBank/DDBJ whole genome shotgun (WGS) entry which is preliminary data.</text>
</comment>
<dbReference type="OrthoDB" id="9809599at2"/>
<dbReference type="InterPro" id="IPR036259">
    <property type="entry name" value="MFS_trans_sf"/>
</dbReference>
<accession>A0A316ECI1</accession>
<feature type="transmembrane region" description="Helical" evidence="5">
    <location>
        <begin position="244"/>
        <end position="263"/>
    </location>
</feature>
<evidence type="ECO:0000259" key="6">
    <source>
        <dbReference type="PROSITE" id="PS50850"/>
    </source>
</evidence>
<keyword evidence="3 5" id="KW-1133">Transmembrane helix</keyword>
<dbReference type="CDD" id="cd17393">
    <property type="entry name" value="MFS_MosC_like"/>
    <property type="match status" value="1"/>
</dbReference>
<evidence type="ECO:0000256" key="3">
    <source>
        <dbReference type="ARBA" id="ARBA00022989"/>
    </source>
</evidence>
<dbReference type="PANTHER" id="PTHR23514">
    <property type="entry name" value="BYPASS OF STOP CODON PROTEIN 6"/>
    <property type="match status" value="1"/>
</dbReference>
<evidence type="ECO:0000313" key="8">
    <source>
        <dbReference type="Proteomes" id="UP000245489"/>
    </source>
</evidence>
<proteinExistence type="predicted"/>
<feature type="transmembrane region" description="Helical" evidence="5">
    <location>
        <begin position="102"/>
        <end position="120"/>
    </location>
</feature>
<dbReference type="Pfam" id="PF07690">
    <property type="entry name" value="MFS_1"/>
    <property type="match status" value="1"/>
</dbReference>
<evidence type="ECO:0000256" key="5">
    <source>
        <dbReference type="SAM" id="Phobius"/>
    </source>
</evidence>
<feature type="transmembrane region" description="Helical" evidence="5">
    <location>
        <begin position="141"/>
        <end position="160"/>
    </location>
</feature>
<dbReference type="SUPFAM" id="SSF103473">
    <property type="entry name" value="MFS general substrate transporter"/>
    <property type="match status" value="1"/>
</dbReference>
<keyword evidence="2 5" id="KW-0812">Transmembrane</keyword>